<evidence type="ECO:0000313" key="3">
    <source>
        <dbReference type="Proteomes" id="UP000176997"/>
    </source>
</evidence>
<feature type="transmembrane region" description="Helical" evidence="1">
    <location>
        <begin position="147"/>
        <end position="164"/>
    </location>
</feature>
<proteinExistence type="predicted"/>
<dbReference type="EMBL" id="MHUS01000027">
    <property type="protein sequence ID" value="OHA80321.1"/>
    <property type="molecule type" value="Genomic_DNA"/>
</dbReference>
<evidence type="ECO:0000256" key="1">
    <source>
        <dbReference type="SAM" id="Phobius"/>
    </source>
</evidence>
<evidence type="ECO:0000313" key="2">
    <source>
        <dbReference type="EMBL" id="OHA80321.1"/>
    </source>
</evidence>
<organism evidence="2 3">
    <name type="scientific">Candidatus Yonathbacteria bacterium RIFCSPHIGHO2_01_FULL_51_10</name>
    <dbReference type="NCBI Taxonomy" id="1802723"/>
    <lineage>
        <taxon>Bacteria</taxon>
        <taxon>Candidatus Yonathiibacteriota</taxon>
    </lineage>
</organism>
<dbReference type="Proteomes" id="UP000176997">
    <property type="component" value="Unassembled WGS sequence"/>
</dbReference>
<gene>
    <name evidence="2" type="ORF">A2675_00705</name>
</gene>
<feature type="transmembrane region" description="Helical" evidence="1">
    <location>
        <begin position="53"/>
        <end position="70"/>
    </location>
</feature>
<accession>A0A1G2S7S5</accession>
<comment type="caution">
    <text evidence="2">The sequence shown here is derived from an EMBL/GenBank/DDBJ whole genome shotgun (WGS) entry which is preliminary data.</text>
</comment>
<sequence length="165" mass="18989">MNPERERICRSFLYATTQSEYGALYQNHVLEQYKIYIGSIDYTSKLKHTTNNYFLGIHTLLLTAAGIALTKDGFFVGNAWHIVIPIVGAVLSGIWWHALRTHKMVNAAKFEILHCIESSLPLALYKTEWELLSAGKKNPHHGTKTEPFVPFLFIIIYLFIFFFVH</sequence>
<feature type="transmembrane region" description="Helical" evidence="1">
    <location>
        <begin position="82"/>
        <end position="99"/>
    </location>
</feature>
<keyword evidence="1" id="KW-1133">Transmembrane helix</keyword>
<protein>
    <submittedName>
        <fullName evidence="2">Uncharacterized protein</fullName>
    </submittedName>
</protein>
<reference evidence="2 3" key="1">
    <citation type="journal article" date="2016" name="Nat. Commun.">
        <title>Thousands of microbial genomes shed light on interconnected biogeochemical processes in an aquifer system.</title>
        <authorList>
            <person name="Anantharaman K."/>
            <person name="Brown C.T."/>
            <person name="Hug L.A."/>
            <person name="Sharon I."/>
            <person name="Castelle C.J."/>
            <person name="Probst A.J."/>
            <person name="Thomas B.C."/>
            <person name="Singh A."/>
            <person name="Wilkins M.J."/>
            <person name="Karaoz U."/>
            <person name="Brodie E.L."/>
            <person name="Williams K.H."/>
            <person name="Hubbard S.S."/>
            <person name="Banfield J.F."/>
        </authorList>
    </citation>
    <scope>NUCLEOTIDE SEQUENCE [LARGE SCALE GENOMIC DNA]</scope>
</reference>
<keyword evidence="1" id="KW-0812">Transmembrane</keyword>
<dbReference type="STRING" id="1802723.A2675_00705"/>
<dbReference type="AlphaFoldDB" id="A0A1G2S7S5"/>
<dbReference type="Pfam" id="PF24838">
    <property type="entry name" value="8xMP"/>
    <property type="match status" value="1"/>
</dbReference>
<dbReference type="InterPro" id="IPR056918">
    <property type="entry name" value="8xMP"/>
</dbReference>
<keyword evidence="1" id="KW-0472">Membrane</keyword>
<name>A0A1G2S7S5_9BACT</name>